<evidence type="ECO:0000256" key="1">
    <source>
        <dbReference type="ARBA" id="ARBA00022723"/>
    </source>
</evidence>
<reference evidence="5 6" key="1">
    <citation type="submission" date="2018-02" db="EMBL/GenBank/DDBJ databases">
        <title>Genomic Encyclopedia of Archaeal and Bacterial Type Strains, Phase II (KMG-II): from individual species to whole genera.</title>
        <authorList>
            <person name="Goeker M."/>
        </authorList>
    </citation>
    <scope>NUCLEOTIDE SEQUENCE [LARGE SCALE GENOMIC DNA]</scope>
    <source>
        <strain evidence="5 6">DSM 22857</strain>
    </source>
</reference>
<feature type="compositionally biased region" description="Basic and acidic residues" evidence="4">
    <location>
        <begin position="8"/>
        <end position="24"/>
    </location>
</feature>
<dbReference type="Gene3D" id="3.20.20.140">
    <property type="entry name" value="Metal-dependent hydrolases"/>
    <property type="match status" value="1"/>
</dbReference>
<dbReference type="Pfam" id="PF01026">
    <property type="entry name" value="TatD_DNase"/>
    <property type="match status" value="1"/>
</dbReference>
<feature type="binding site" evidence="3">
    <location>
        <position position="37"/>
    </location>
    <ligand>
        <name>a divalent metal cation</name>
        <dbReference type="ChEBI" id="CHEBI:60240"/>
        <label>1</label>
    </ligand>
</feature>
<accession>A0A2S6ISX0</accession>
<evidence type="ECO:0000256" key="2">
    <source>
        <dbReference type="ARBA" id="ARBA00022801"/>
    </source>
</evidence>
<name>A0A2S6ISX0_9ACTN</name>
<gene>
    <name evidence="5" type="ORF">CLV92_10479</name>
</gene>
<feature type="binding site" evidence="3">
    <location>
        <position position="241"/>
    </location>
    <ligand>
        <name>a divalent metal cation</name>
        <dbReference type="ChEBI" id="CHEBI:60240"/>
        <label>1</label>
    </ligand>
</feature>
<dbReference type="InterPro" id="IPR001130">
    <property type="entry name" value="TatD-like"/>
</dbReference>
<dbReference type="GO" id="GO:0016788">
    <property type="term" value="F:hydrolase activity, acting on ester bonds"/>
    <property type="evidence" value="ECO:0007669"/>
    <property type="project" value="InterPro"/>
</dbReference>
<dbReference type="CDD" id="cd01310">
    <property type="entry name" value="TatD_DNAse"/>
    <property type="match status" value="1"/>
</dbReference>
<dbReference type="RefSeq" id="WP_104432099.1">
    <property type="nucleotide sequence ID" value="NZ_PTJD01000004.1"/>
</dbReference>
<dbReference type="PIRSF" id="PIRSF005902">
    <property type="entry name" value="DNase_TatD"/>
    <property type="match status" value="1"/>
</dbReference>
<feature type="binding site" evidence="3">
    <location>
        <position position="130"/>
    </location>
    <ligand>
        <name>a divalent metal cation</name>
        <dbReference type="ChEBI" id="CHEBI:60240"/>
        <label>1</label>
    </ligand>
</feature>
<evidence type="ECO:0000256" key="3">
    <source>
        <dbReference type="PIRSR" id="PIRSR005902-1"/>
    </source>
</evidence>
<dbReference type="AlphaFoldDB" id="A0A2S6ISX0"/>
<dbReference type="SUPFAM" id="SSF51556">
    <property type="entry name" value="Metallo-dependent hydrolases"/>
    <property type="match status" value="1"/>
</dbReference>
<feature type="region of interest" description="Disordered" evidence="4">
    <location>
        <begin position="1"/>
        <end position="33"/>
    </location>
</feature>
<dbReference type="GO" id="GO:0004536">
    <property type="term" value="F:DNA nuclease activity"/>
    <property type="evidence" value="ECO:0007669"/>
    <property type="project" value="InterPro"/>
</dbReference>
<dbReference type="GO" id="GO:0005829">
    <property type="term" value="C:cytosol"/>
    <property type="evidence" value="ECO:0007669"/>
    <property type="project" value="TreeGrafter"/>
</dbReference>
<protein>
    <submittedName>
        <fullName evidence="5">TatD DNase family protein</fullName>
    </submittedName>
</protein>
<organism evidence="5 6">
    <name type="scientific">Kineococcus xinjiangensis</name>
    <dbReference type="NCBI Taxonomy" id="512762"/>
    <lineage>
        <taxon>Bacteria</taxon>
        <taxon>Bacillati</taxon>
        <taxon>Actinomycetota</taxon>
        <taxon>Actinomycetes</taxon>
        <taxon>Kineosporiales</taxon>
        <taxon>Kineosporiaceae</taxon>
        <taxon>Kineococcus</taxon>
    </lineage>
</organism>
<dbReference type="NCBIfam" id="TIGR00010">
    <property type="entry name" value="YchF/TatD family DNA exonuclease"/>
    <property type="match status" value="1"/>
</dbReference>
<keyword evidence="6" id="KW-1185">Reference proteome</keyword>
<proteinExistence type="predicted"/>
<dbReference type="Proteomes" id="UP000239485">
    <property type="component" value="Unassembled WGS sequence"/>
</dbReference>
<dbReference type="EMBL" id="PTJD01000004">
    <property type="protein sequence ID" value="PPK97261.1"/>
    <property type="molecule type" value="Genomic_DNA"/>
</dbReference>
<feature type="binding site" evidence="3">
    <location>
        <position position="167"/>
    </location>
    <ligand>
        <name>a divalent metal cation</name>
        <dbReference type="ChEBI" id="CHEBI:60240"/>
        <label>2</label>
    </ligand>
</feature>
<sequence length="293" mass="31814">MSAAPRARSTEAEDGRRRDLRRPPAPEPLPLPVVDNHTHLDIVDGDDLVDVEELLARAAETGVPHAVQIGCDLPAARWTVQAVERYPALLGGVALHPNEAPVLAAAGELDAALEEIAELARHPRVRVVGETGLDYYRTGPEGVAAQQESFRRHIRLAKELGLALQIHDRDAHDDVLRILAEEGAPERTVFHCFSGDAEMARVCGDAGYYLSFAGNITFKNAEPLREALRAAPQDRLLVETDAPFLTPAPHRGRPNASYLVPVTVRAMAEVTGADLEELCAALGRATEEVYGTW</sequence>
<dbReference type="InterPro" id="IPR032466">
    <property type="entry name" value="Metal_Hydrolase"/>
</dbReference>
<evidence type="ECO:0000313" key="6">
    <source>
        <dbReference type="Proteomes" id="UP000239485"/>
    </source>
</evidence>
<evidence type="ECO:0000313" key="5">
    <source>
        <dbReference type="EMBL" id="PPK97261.1"/>
    </source>
</evidence>
<dbReference type="PANTHER" id="PTHR46124">
    <property type="entry name" value="D-AMINOACYL-TRNA DEACYLASE"/>
    <property type="match status" value="1"/>
</dbReference>
<keyword evidence="1 3" id="KW-0479">Metal-binding</keyword>
<feature type="binding site" evidence="3">
    <location>
        <position position="39"/>
    </location>
    <ligand>
        <name>a divalent metal cation</name>
        <dbReference type="ChEBI" id="CHEBI:60240"/>
        <label>1</label>
    </ligand>
</feature>
<dbReference type="FunFam" id="3.20.20.140:FF:000005">
    <property type="entry name" value="TatD family hydrolase"/>
    <property type="match status" value="1"/>
</dbReference>
<dbReference type="PANTHER" id="PTHR46124:SF2">
    <property type="entry name" value="D-AMINOACYL-TRNA DEACYLASE"/>
    <property type="match status" value="1"/>
</dbReference>
<evidence type="ECO:0000256" key="4">
    <source>
        <dbReference type="SAM" id="MobiDB-lite"/>
    </source>
</evidence>
<dbReference type="InterPro" id="IPR015991">
    <property type="entry name" value="TatD/YcfH-like"/>
</dbReference>
<feature type="binding site" evidence="3">
    <location>
        <position position="191"/>
    </location>
    <ligand>
        <name>a divalent metal cation</name>
        <dbReference type="ChEBI" id="CHEBI:60240"/>
        <label>2</label>
    </ligand>
</feature>
<dbReference type="GO" id="GO:0046872">
    <property type="term" value="F:metal ion binding"/>
    <property type="evidence" value="ECO:0007669"/>
    <property type="project" value="UniProtKB-KW"/>
</dbReference>
<comment type="caution">
    <text evidence="5">The sequence shown here is derived from an EMBL/GenBank/DDBJ whole genome shotgun (WGS) entry which is preliminary data.</text>
</comment>
<keyword evidence="2" id="KW-0378">Hydrolase</keyword>
<dbReference type="OrthoDB" id="9810005at2"/>